<protein>
    <submittedName>
        <fullName evidence="1">Uncharacterized protein</fullName>
    </submittedName>
</protein>
<proteinExistence type="predicted"/>
<dbReference type="EMBL" id="CM046392">
    <property type="protein sequence ID" value="KAI8555195.1"/>
    <property type="molecule type" value="Genomic_DNA"/>
</dbReference>
<organism evidence="1 2">
    <name type="scientific">Rhododendron molle</name>
    <name type="common">Chinese azalea</name>
    <name type="synonym">Azalea mollis</name>
    <dbReference type="NCBI Taxonomy" id="49168"/>
    <lineage>
        <taxon>Eukaryota</taxon>
        <taxon>Viridiplantae</taxon>
        <taxon>Streptophyta</taxon>
        <taxon>Embryophyta</taxon>
        <taxon>Tracheophyta</taxon>
        <taxon>Spermatophyta</taxon>
        <taxon>Magnoliopsida</taxon>
        <taxon>eudicotyledons</taxon>
        <taxon>Gunneridae</taxon>
        <taxon>Pentapetalae</taxon>
        <taxon>asterids</taxon>
        <taxon>Ericales</taxon>
        <taxon>Ericaceae</taxon>
        <taxon>Ericoideae</taxon>
        <taxon>Rhodoreae</taxon>
        <taxon>Rhododendron</taxon>
    </lineage>
</organism>
<gene>
    <name evidence="1" type="ORF">RHMOL_Rhmol05G0155700</name>
</gene>
<name>A0ACC0NPL9_RHOML</name>
<reference evidence="1" key="1">
    <citation type="submission" date="2022-02" db="EMBL/GenBank/DDBJ databases">
        <title>Plant Genome Project.</title>
        <authorList>
            <person name="Zhang R.-G."/>
        </authorList>
    </citation>
    <scope>NUCLEOTIDE SEQUENCE</scope>
    <source>
        <strain evidence="1">AT1</strain>
    </source>
</reference>
<dbReference type="Proteomes" id="UP001062846">
    <property type="component" value="Chromosome 5"/>
</dbReference>
<evidence type="ECO:0000313" key="1">
    <source>
        <dbReference type="EMBL" id="KAI8555195.1"/>
    </source>
</evidence>
<sequence>MALSHNHKRTLILILDLLRHLLRQMVIGKNMAINGKRKTSHLMILINNCLKLFTLYKVLMGQH</sequence>
<comment type="caution">
    <text evidence="1">The sequence shown here is derived from an EMBL/GenBank/DDBJ whole genome shotgun (WGS) entry which is preliminary data.</text>
</comment>
<accession>A0ACC0NPL9</accession>
<keyword evidence="2" id="KW-1185">Reference proteome</keyword>
<evidence type="ECO:0000313" key="2">
    <source>
        <dbReference type="Proteomes" id="UP001062846"/>
    </source>
</evidence>